<gene>
    <name evidence="2" type="ORF">V6N11_000046</name>
</gene>
<evidence type="ECO:0000313" key="2">
    <source>
        <dbReference type="EMBL" id="KAK8977717.1"/>
    </source>
</evidence>
<dbReference type="EMBL" id="JBBPBN010000116">
    <property type="protein sequence ID" value="KAK8977717.1"/>
    <property type="molecule type" value="Genomic_DNA"/>
</dbReference>
<accession>A0ABR2NP18</accession>
<dbReference type="Proteomes" id="UP001396334">
    <property type="component" value="Unassembled WGS sequence"/>
</dbReference>
<organism evidence="2 3">
    <name type="scientific">Hibiscus sabdariffa</name>
    <name type="common">roselle</name>
    <dbReference type="NCBI Taxonomy" id="183260"/>
    <lineage>
        <taxon>Eukaryota</taxon>
        <taxon>Viridiplantae</taxon>
        <taxon>Streptophyta</taxon>
        <taxon>Embryophyta</taxon>
        <taxon>Tracheophyta</taxon>
        <taxon>Spermatophyta</taxon>
        <taxon>Magnoliopsida</taxon>
        <taxon>eudicotyledons</taxon>
        <taxon>Gunneridae</taxon>
        <taxon>Pentapetalae</taxon>
        <taxon>rosids</taxon>
        <taxon>malvids</taxon>
        <taxon>Malvales</taxon>
        <taxon>Malvaceae</taxon>
        <taxon>Malvoideae</taxon>
        <taxon>Hibiscus</taxon>
    </lineage>
</organism>
<keyword evidence="1" id="KW-0732">Signal</keyword>
<proteinExistence type="predicted"/>
<evidence type="ECO:0008006" key="4">
    <source>
        <dbReference type="Google" id="ProtNLM"/>
    </source>
</evidence>
<keyword evidence="3" id="KW-1185">Reference proteome</keyword>
<protein>
    <recommendedName>
        <fullName evidence="4">Secreted protein</fullName>
    </recommendedName>
</protein>
<feature type="chain" id="PRO_5046853407" description="Secreted protein" evidence="1">
    <location>
        <begin position="28"/>
        <end position="119"/>
    </location>
</feature>
<name>A0ABR2NP18_9ROSI</name>
<reference evidence="2 3" key="1">
    <citation type="journal article" date="2024" name="G3 (Bethesda)">
        <title>Genome assembly of Hibiscus sabdariffa L. provides insights into metabolisms of medicinal natural products.</title>
        <authorList>
            <person name="Kim T."/>
        </authorList>
    </citation>
    <scope>NUCLEOTIDE SEQUENCE [LARGE SCALE GENOMIC DNA]</scope>
    <source>
        <strain evidence="2">TK-2024</strain>
        <tissue evidence="2">Old leaves</tissue>
    </source>
</reference>
<comment type="caution">
    <text evidence="2">The sequence shown here is derived from an EMBL/GenBank/DDBJ whole genome shotgun (WGS) entry which is preliminary data.</text>
</comment>
<evidence type="ECO:0000313" key="3">
    <source>
        <dbReference type="Proteomes" id="UP001396334"/>
    </source>
</evidence>
<sequence length="119" mass="13235">MLMPRSRLQPVLVQLLLLVFALPGTKDLSSYRFIPIVLRLSSSPKPIMQVPIISHWFVQLLLFAKKDGSQTSPGSLENVTYWLICWPNPSILAATSFELSAPPAALLPLLFVDAMHLPL</sequence>
<evidence type="ECO:0000256" key="1">
    <source>
        <dbReference type="SAM" id="SignalP"/>
    </source>
</evidence>
<feature type="signal peptide" evidence="1">
    <location>
        <begin position="1"/>
        <end position="27"/>
    </location>
</feature>